<evidence type="ECO:0000313" key="4">
    <source>
        <dbReference type="EMBL" id="NRT58583.1"/>
    </source>
</evidence>
<accession>A0ABX2GAG6</accession>
<keyword evidence="2 4" id="KW-0808">Transferase</keyword>
<dbReference type="InterPro" id="IPR004629">
    <property type="entry name" value="WecG_TagA_CpsF"/>
</dbReference>
<dbReference type="Proteomes" id="UP001516061">
    <property type="component" value="Unassembled WGS sequence"/>
</dbReference>
<dbReference type="EC" id="2.4.1.187" evidence="4"/>
<evidence type="ECO:0000256" key="2">
    <source>
        <dbReference type="ARBA" id="ARBA00022679"/>
    </source>
</evidence>
<name>A0ABX2GAG6_9BURK</name>
<proteinExistence type="predicted"/>
<organism evidence="4 5">
    <name type="scientific">Sphaerotilus uruguayifluvii</name>
    <dbReference type="NCBI Taxonomy" id="2735897"/>
    <lineage>
        <taxon>Bacteria</taxon>
        <taxon>Pseudomonadati</taxon>
        <taxon>Pseudomonadota</taxon>
        <taxon>Betaproteobacteria</taxon>
        <taxon>Burkholderiales</taxon>
        <taxon>Sphaerotilaceae</taxon>
        <taxon>Sphaerotilus</taxon>
    </lineage>
</organism>
<dbReference type="NCBIfam" id="TIGR00696">
    <property type="entry name" value="wecG_tagA_cpsF"/>
    <property type="match status" value="1"/>
</dbReference>
<dbReference type="RefSeq" id="WP_217427651.1">
    <property type="nucleotide sequence ID" value="NZ_JABSNM010000033.1"/>
</dbReference>
<feature type="region of interest" description="Disordered" evidence="3">
    <location>
        <begin position="1"/>
        <end position="23"/>
    </location>
</feature>
<evidence type="ECO:0000313" key="5">
    <source>
        <dbReference type="Proteomes" id="UP001516061"/>
    </source>
</evidence>
<sequence>MSARTAVREEEEDLTGMATTRPPTTNRLFGIQIDAVTRDEAVGRVGDWLAAPWPGRCRYVVTPNVDHVLKLRGDSGFRTAYDEADLVIVDGWPIRSVSPLLGVQVPETIPGSDFVPWLLDDHQARGRRLRVFLLGAAEGVAEEAALRIEERWPCADVVGTLSPPWRFERDEALCERICRRVTETAPDLLVLGLGAPKQEIFAQRYQHQLGAKVALCVGATIDFLAGSKRRAPPLVRQLRLEWLYRSLSEPRRLGRRYLAGIVQFPLLVARELVERHRR</sequence>
<evidence type="ECO:0000256" key="1">
    <source>
        <dbReference type="ARBA" id="ARBA00022676"/>
    </source>
</evidence>
<dbReference type="PANTHER" id="PTHR34136:SF1">
    <property type="entry name" value="UDP-N-ACETYL-D-MANNOSAMINURONIC ACID TRANSFERASE"/>
    <property type="match status" value="1"/>
</dbReference>
<dbReference type="GO" id="GO:0047244">
    <property type="term" value="F:N-acetylglucosaminyldiphosphoundecaprenol N-acetyl-beta-D-mannosaminyltransferase activity"/>
    <property type="evidence" value="ECO:0007669"/>
    <property type="project" value="UniProtKB-EC"/>
</dbReference>
<keyword evidence="1 4" id="KW-0328">Glycosyltransferase</keyword>
<reference evidence="4 5" key="1">
    <citation type="submission" date="2020-05" db="EMBL/GenBank/DDBJ databases">
        <title>Genomic Encyclopedia of Type Strains, Phase IV (KMG-V): Genome sequencing to study the core and pangenomes of soil and plant-associated prokaryotes.</title>
        <authorList>
            <person name="Whitman W."/>
        </authorList>
    </citation>
    <scope>NUCLEOTIDE SEQUENCE [LARGE SCALE GENOMIC DNA]</scope>
    <source>
        <strain evidence="4 5">C29</strain>
    </source>
</reference>
<comment type="caution">
    <text evidence="4">The sequence shown here is derived from an EMBL/GenBank/DDBJ whole genome shotgun (WGS) entry which is preliminary data.</text>
</comment>
<protein>
    <submittedName>
        <fullName evidence="4">N-acetylglucosaminyldiphosphoundecaprenol N-acetyl-beta-D-mannosaminyltransferase</fullName>
        <ecNumber evidence="4">2.4.1.187</ecNumber>
    </submittedName>
</protein>
<dbReference type="EMBL" id="JABSNM010000033">
    <property type="protein sequence ID" value="NRT58583.1"/>
    <property type="molecule type" value="Genomic_DNA"/>
</dbReference>
<gene>
    <name evidence="4" type="ORF">HNQ01_004352</name>
</gene>
<dbReference type="Pfam" id="PF03808">
    <property type="entry name" value="Glyco_tran_WecG"/>
    <property type="match status" value="1"/>
</dbReference>
<evidence type="ECO:0000256" key="3">
    <source>
        <dbReference type="SAM" id="MobiDB-lite"/>
    </source>
</evidence>
<dbReference type="PANTHER" id="PTHR34136">
    <property type="match status" value="1"/>
</dbReference>
<keyword evidence="5" id="KW-1185">Reference proteome</keyword>
<dbReference type="CDD" id="cd06533">
    <property type="entry name" value="Glyco_transf_WecG_TagA"/>
    <property type="match status" value="1"/>
</dbReference>